<dbReference type="AlphaFoldDB" id="G3AM64"/>
<comment type="subcellular location">
    <subcellularLocation>
        <location evidence="1">Membrane</location>
        <topology evidence="1">Multi-pass membrane protein</topology>
    </subcellularLocation>
</comment>
<feature type="transmembrane region" description="Helical" evidence="7">
    <location>
        <begin position="222"/>
        <end position="246"/>
    </location>
</feature>
<protein>
    <submittedName>
        <fullName evidence="8">Uncharacterized protein</fullName>
    </submittedName>
</protein>
<comment type="similarity">
    <text evidence="5">Belongs to the laat-1 family.</text>
</comment>
<name>G3AM64_SPAPN</name>
<dbReference type="InParanoid" id="G3AM64"/>
<keyword evidence="4 7" id="KW-0472">Membrane</keyword>
<evidence type="ECO:0000256" key="2">
    <source>
        <dbReference type="ARBA" id="ARBA00022692"/>
    </source>
</evidence>
<evidence type="ECO:0000313" key="8">
    <source>
        <dbReference type="EMBL" id="EGW32769.1"/>
    </source>
</evidence>
<accession>G3AM64</accession>
<keyword evidence="2 7" id="KW-0812">Transmembrane</keyword>
<dbReference type="InterPro" id="IPR051415">
    <property type="entry name" value="LAAT-1"/>
</dbReference>
<evidence type="ECO:0000256" key="4">
    <source>
        <dbReference type="ARBA" id="ARBA00023136"/>
    </source>
</evidence>
<dbReference type="GO" id="GO:0034486">
    <property type="term" value="P:vacuolar transmembrane transport"/>
    <property type="evidence" value="ECO:0007669"/>
    <property type="project" value="UniProtKB-ARBA"/>
</dbReference>
<sequence>MVLALLHMLSQEITQPDTPIPLRVQISGVMGSTSLACWIVLLMPQLIEQWRLKSADGIAIGFISIWFLGDVFNLIGAVWAGLLPEVIFLAVWFCIADFMMIASYFYYTYIYQKHHHKKQRRRTNSTEGEERPLLHRRRSSTLTDIALEPEYHSVFVRYVLPILFVLGCGIVGFYLGGSKANDDTPSEEPIAVGPQIMGYCSAVLYLGARIPQIIQNYRRKSVYGLSLLFFLFSVLGNLTYAGQILFYRSDSKYILLNLSWLLGSLGTIFEDSLIFLQFYIYRQNEPVVE</sequence>
<dbReference type="FunFam" id="1.20.1280.290:FF:000012">
    <property type="entry name" value="Vacuolar membrane PQ loop repeat protein"/>
    <property type="match status" value="1"/>
</dbReference>
<feature type="transmembrane region" description="Helical" evidence="7">
    <location>
        <begin position="86"/>
        <end position="111"/>
    </location>
</feature>
<organism evidence="9">
    <name type="scientific">Spathaspora passalidarum (strain NRRL Y-27907 / 11-Y1)</name>
    <dbReference type="NCBI Taxonomy" id="619300"/>
    <lineage>
        <taxon>Eukaryota</taxon>
        <taxon>Fungi</taxon>
        <taxon>Dikarya</taxon>
        <taxon>Ascomycota</taxon>
        <taxon>Saccharomycotina</taxon>
        <taxon>Pichiomycetes</taxon>
        <taxon>Debaryomycetaceae</taxon>
        <taxon>Spathaspora</taxon>
    </lineage>
</organism>
<dbReference type="Pfam" id="PF04193">
    <property type="entry name" value="PQ-loop"/>
    <property type="match status" value="2"/>
</dbReference>
<dbReference type="PANTHER" id="PTHR16201:SF44">
    <property type="entry name" value="SEVEN TRANSMEMBRANE PROTEIN 1"/>
    <property type="match status" value="1"/>
</dbReference>
<comment type="catalytic activity">
    <reaction evidence="6">
        <text>L-histidine(out) + L-arginine(in) = L-histidine(in) + L-arginine(out)</text>
        <dbReference type="Rhea" id="RHEA:71063"/>
        <dbReference type="ChEBI" id="CHEBI:32682"/>
        <dbReference type="ChEBI" id="CHEBI:57595"/>
    </reaction>
</comment>
<dbReference type="OrthoDB" id="8048523at2759"/>
<dbReference type="RefSeq" id="XP_007374284.1">
    <property type="nucleotide sequence ID" value="XM_007374222.1"/>
</dbReference>
<keyword evidence="3 7" id="KW-1133">Transmembrane helix</keyword>
<dbReference type="Proteomes" id="UP000000709">
    <property type="component" value="Unassembled WGS sequence"/>
</dbReference>
<dbReference type="Gene3D" id="1.20.1280.290">
    <property type="match status" value="2"/>
</dbReference>
<dbReference type="OMA" id="ISQCVYY"/>
<evidence type="ECO:0000256" key="5">
    <source>
        <dbReference type="ARBA" id="ARBA00038039"/>
    </source>
</evidence>
<dbReference type="FunFam" id="1.20.1280.290:FF:000009">
    <property type="entry name" value="PQ loop repeat family protein"/>
    <property type="match status" value="1"/>
</dbReference>
<evidence type="ECO:0000256" key="1">
    <source>
        <dbReference type="ARBA" id="ARBA00004141"/>
    </source>
</evidence>
<dbReference type="GO" id="GO:0015174">
    <property type="term" value="F:basic amino acid transmembrane transporter activity"/>
    <property type="evidence" value="ECO:0007669"/>
    <property type="project" value="UniProtKB-ARBA"/>
</dbReference>
<gene>
    <name evidence="8" type="ORF">SPAPADRAFT_136546</name>
</gene>
<dbReference type="GeneID" id="18869979"/>
<feature type="transmembrane region" description="Helical" evidence="7">
    <location>
        <begin position="189"/>
        <end position="210"/>
    </location>
</feature>
<reference evidence="8 9" key="1">
    <citation type="journal article" date="2011" name="Proc. Natl. Acad. Sci. U.S.A.">
        <title>Comparative genomics of xylose-fermenting fungi for enhanced biofuel production.</title>
        <authorList>
            <person name="Wohlbach D.J."/>
            <person name="Kuo A."/>
            <person name="Sato T.K."/>
            <person name="Potts K.M."/>
            <person name="Salamov A.A."/>
            <person name="LaButti K.M."/>
            <person name="Sun H."/>
            <person name="Clum A."/>
            <person name="Pangilinan J.L."/>
            <person name="Lindquist E.A."/>
            <person name="Lucas S."/>
            <person name="Lapidus A."/>
            <person name="Jin M."/>
            <person name="Gunawan C."/>
            <person name="Balan V."/>
            <person name="Dale B.E."/>
            <person name="Jeffries T.W."/>
            <person name="Zinkel R."/>
            <person name="Barry K.W."/>
            <person name="Grigoriev I.V."/>
            <person name="Gasch A.P."/>
        </authorList>
    </citation>
    <scope>NUCLEOTIDE SEQUENCE [LARGE SCALE GENOMIC DNA]</scope>
    <source>
        <strain evidence="9">NRRL Y-27907 / 11-Y1</strain>
    </source>
</reference>
<evidence type="ECO:0000256" key="3">
    <source>
        <dbReference type="ARBA" id="ARBA00022989"/>
    </source>
</evidence>
<feature type="transmembrane region" description="Helical" evidence="7">
    <location>
        <begin position="24"/>
        <end position="46"/>
    </location>
</feature>
<evidence type="ECO:0000256" key="6">
    <source>
        <dbReference type="ARBA" id="ARBA00050768"/>
    </source>
</evidence>
<feature type="transmembrane region" description="Helical" evidence="7">
    <location>
        <begin position="158"/>
        <end position="177"/>
    </location>
</feature>
<dbReference type="PANTHER" id="PTHR16201">
    <property type="entry name" value="SEVEN TRANSMEMBRANE PROTEIN 1-RELATED"/>
    <property type="match status" value="1"/>
</dbReference>
<dbReference type="KEGG" id="spaa:SPAPADRAFT_136546"/>
<dbReference type="InterPro" id="IPR006603">
    <property type="entry name" value="PQ-loop_rpt"/>
</dbReference>
<dbReference type="GO" id="GO:0098852">
    <property type="term" value="C:lytic vacuole membrane"/>
    <property type="evidence" value="ECO:0007669"/>
    <property type="project" value="UniProtKB-ARBA"/>
</dbReference>
<feature type="transmembrane region" description="Helical" evidence="7">
    <location>
        <begin position="258"/>
        <end position="281"/>
    </location>
</feature>
<keyword evidence="9" id="KW-1185">Reference proteome</keyword>
<feature type="transmembrane region" description="Helical" evidence="7">
    <location>
        <begin position="58"/>
        <end position="80"/>
    </location>
</feature>
<dbReference type="eggNOG" id="KOG2913">
    <property type="taxonomic scope" value="Eukaryota"/>
</dbReference>
<dbReference type="EMBL" id="GL996501">
    <property type="protein sequence ID" value="EGW32769.1"/>
    <property type="molecule type" value="Genomic_DNA"/>
</dbReference>
<evidence type="ECO:0000256" key="7">
    <source>
        <dbReference type="SAM" id="Phobius"/>
    </source>
</evidence>
<dbReference type="SMART" id="SM00679">
    <property type="entry name" value="CTNS"/>
    <property type="match status" value="2"/>
</dbReference>
<evidence type="ECO:0000313" key="9">
    <source>
        <dbReference type="Proteomes" id="UP000000709"/>
    </source>
</evidence>
<proteinExistence type="inferred from homology"/>
<dbReference type="HOGENOM" id="CLU_019699_1_0_1"/>